<keyword evidence="4 6" id="KW-1133">Transmembrane helix</keyword>
<accession>A0A506U3U2</accession>
<protein>
    <recommendedName>
        <fullName evidence="7">Polysaccharide chain length determinant N-terminal domain-containing protein</fullName>
    </recommendedName>
</protein>
<evidence type="ECO:0000256" key="2">
    <source>
        <dbReference type="ARBA" id="ARBA00022475"/>
    </source>
</evidence>
<dbReference type="GO" id="GO:0005886">
    <property type="term" value="C:plasma membrane"/>
    <property type="evidence" value="ECO:0007669"/>
    <property type="project" value="UniProtKB-SubCell"/>
</dbReference>
<keyword evidence="3 6" id="KW-0812">Transmembrane</keyword>
<evidence type="ECO:0000256" key="6">
    <source>
        <dbReference type="SAM" id="Phobius"/>
    </source>
</evidence>
<keyword evidence="5 6" id="KW-0472">Membrane</keyword>
<dbReference type="AlphaFoldDB" id="A0A506U3U2"/>
<dbReference type="Gene3D" id="3.40.50.300">
    <property type="entry name" value="P-loop containing nucleotide triphosphate hydrolases"/>
    <property type="match status" value="1"/>
</dbReference>
<dbReference type="EMBL" id="VHLH01000013">
    <property type="protein sequence ID" value="TPW29012.1"/>
    <property type="molecule type" value="Genomic_DNA"/>
</dbReference>
<name>A0A506U3U2_9HYPH</name>
<evidence type="ECO:0000256" key="4">
    <source>
        <dbReference type="ARBA" id="ARBA00022989"/>
    </source>
</evidence>
<feature type="transmembrane region" description="Helical" evidence="6">
    <location>
        <begin position="44"/>
        <end position="64"/>
    </location>
</feature>
<comment type="subcellular location">
    <subcellularLocation>
        <location evidence="1">Cell membrane</location>
        <topology evidence="1">Multi-pass membrane protein</topology>
    </subcellularLocation>
</comment>
<dbReference type="RefSeq" id="WP_141166614.1">
    <property type="nucleotide sequence ID" value="NZ_VHLH01000013.1"/>
</dbReference>
<evidence type="ECO:0000259" key="7">
    <source>
        <dbReference type="Pfam" id="PF02706"/>
    </source>
</evidence>
<dbReference type="InterPro" id="IPR003856">
    <property type="entry name" value="LPS_length_determ_N"/>
</dbReference>
<dbReference type="InterPro" id="IPR050445">
    <property type="entry name" value="Bact_polysacc_biosynth/exp"/>
</dbReference>
<keyword evidence="9" id="KW-1185">Reference proteome</keyword>
<evidence type="ECO:0000256" key="5">
    <source>
        <dbReference type="ARBA" id="ARBA00023136"/>
    </source>
</evidence>
<dbReference type="PANTHER" id="PTHR32309">
    <property type="entry name" value="TYROSINE-PROTEIN KINASE"/>
    <property type="match status" value="1"/>
</dbReference>
<dbReference type="GO" id="GO:0004713">
    <property type="term" value="F:protein tyrosine kinase activity"/>
    <property type="evidence" value="ECO:0007669"/>
    <property type="project" value="TreeGrafter"/>
</dbReference>
<evidence type="ECO:0000256" key="3">
    <source>
        <dbReference type="ARBA" id="ARBA00022692"/>
    </source>
</evidence>
<feature type="transmembrane region" description="Helical" evidence="6">
    <location>
        <begin position="461"/>
        <end position="480"/>
    </location>
</feature>
<keyword evidence="2" id="KW-1003">Cell membrane</keyword>
<dbReference type="Pfam" id="PF02706">
    <property type="entry name" value="Wzz"/>
    <property type="match status" value="1"/>
</dbReference>
<dbReference type="PANTHER" id="PTHR32309:SF13">
    <property type="entry name" value="FERRIC ENTEROBACTIN TRANSPORT PROTEIN FEPE"/>
    <property type="match status" value="1"/>
</dbReference>
<gene>
    <name evidence="8" type="ORF">FJU11_08510</name>
</gene>
<evidence type="ECO:0000256" key="1">
    <source>
        <dbReference type="ARBA" id="ARBA00004651"/>
    </source>
</evidence>
<comment type="caution">
    <text evidence="8">The sequence shown here is derived from an EMBL/GenBank/DDBJ whole genome shotgun (WGS) entry which is preliminary data.</text>
</comment>
<feature type="domain" description="Polysaccharide chain length determinant N-terminal" evidence="7">
    <location>
        <begin position="30"/>
        <end position="120"/>
    </location>
</feature>
<dbReference type="OrthoDB" id="230260at2"/>
<sequence length="751" mass="81485">MDTTVAGKLPSEVHYADQMLGPQTNPTGAIGLVDILRLLRSRRFFIASFIVVGVLAVCLTVLGLHDRYTATAVIVLEDGNSQVMQEVSGVQANQRTRSAVETEIDILTSRKLAARVVDELHLTQNPEFSGNPITQAPDGVVDRLIARSKAFVKTFMGPLSDGGTEQQSGQDTAITALLSHIDISRNDESLAISLSATTQDPALSARIANSLAQNYISATQEHKKEDLENVIGFLQAHNRALASTITRDQQAISNFARNNDLPVEARDDLIRQRIDSMNTQLTTARVSLADLDAQQNQGRAVMAGDTSLDGTNLSSALLTSLRAQRSELEREKAQFETDYGANHPKVRRVAAQITSVDGMIHNELRHVLDDLSAQEKVAADRVHRLESQLSDLHSALQDRSLAAIRLENLQRNLVMNQNLYNVIASQVGKLDPFAKLTGANARIVSTAITPNQASFPHRRRIVVFSAVGIAILALISALLLEVCDKRLRSGDQARRLVNLPDLGSLPRTNLRPPGRTGIAEAFARRRPTVHTEAFRSLYLACRTQLSGTGPVVLVTSPMPCRQSLECGFGLACAAAVDGRKTAYLDLDVEQSGSLPRTGKASPLGIEDVLAGRCDLQEASSTPENIPGLSLFRLNSSLDPLGYTSSFEEMRSLIEQLQANYDLIVVNCAPVLLVNDGNWLSPIVDAAILLVRFRKTTVGELSSAAASLRASHAPLIGTAMTGVDDRLSPFAKRRRRFLGRRYGQVDARGSAA</sequence>
<evidence type="ECO:0000313" key="8">
    <source>
        <dbReference type="EMBL" id="TPW29012.1"/>
    </source>
</evidence>
<reference evidence="8 9" key="1">
    <citation type="submission" date="2019-06" db="EMBL/GenBank/DDBJ databases">
        <authorList>
            <person name="Li M."/>
        </authorList>
    </citation>
    <scope>NUCLEOTIDE SEQUENCE [LARGE SCALE GENOMIC DNA]</scope>
    <source>
        <strain evidence="8 9">BGMRC6574</strain>
    </source>
</reference>
<evidence type="ECO:0000313" key="9">
    <source>
        <dbReference type="Proteomes" id="UP000320314"/>
    </source>
</evidence>
<dbReference type="SUPFAM" id="SSF52540">
    <property type="entry name" value="P-loop containing nucleoside triphosphate hydrolases"/>
    <property type="match status" value="1"/>
</dbReference>
<dbReference type="Proteomes" id="UP000320314">
    <property type="component" value="Unassembled WGS sequence"/>
</dbReference>
<organism evidence="8 9">
    <name type="scientific">Pararhizobium mangrovi</name>
    <dbReference type="NCBI Taxonomy" id="2590452"/>
    <lineage>
        <taxon>Bacteria</taxon>
        <taxon>Pseudomonadati</taxon>
        <taxon>Pseudomonadota</taxon>
        <taxon>Alphaproteobacteria</taxon>
        <taxon>Hyphomicrobiales</taxon>
        <taxon>Rhizobiaceae</taxon>
        <taxon>Rhizobium/Agrobacterium group</taxon>
        <taxon>Pararhizobium</taxon>
    </lineage>
</organism>
<proteinExistence type="predicted"/>
<dbReference type="InterPro" id="IPR027417">
    <property type="entry name" value="P-loop_NTPase"/>
</dbReference>